<dbReference type="KEGG" id="agv:OJF2_00450"/>
<evidence type="ECO:0000313" key="1">
    <source>
        <dbReference type="EMBL" id="QEH31580.1"/>
    </source>
</evidence>
<dbReference type="AlphaFoldDB" id="A0A5B9VUW3"/>
<reference evidence="1 2" key="1">
    <citation type="submission" date="2019-08" db="EMBL/GenBank/DDBJ databases">
        <title>Deep-cultivation of Planctomycetes and their phenomic and genomic characterization uncovers novel biology.</title>
        <authorList>
            <person name="Wiegand S."/>
            <person name="Jogler M."/>
            <person name="Boedeker C."/>
            <person name="Pinto D."/>
            <person name="Vollmers J."/>
            <person name="Rivas-Marin E."/>
            <person name="Kohn T."/>
            <person name="Peeters S.H."/>
            <person name="Heuer A."/>
            <person name="Rast P."/>
            <person name="Oberbeckmann S."/>
            <person name="Bunk B."/>
            <person name="Jeske O."/>
            <person name="Meyerdierks A."/>
            <person name="Storesund J.E."/>
            <person name="Kallscheuer N."/>
            <person name="Luecker S."/>
            <person name="Lage O.M."/>
            <person name="Pohl T."/>
            <person name="Merkel B.J."/>
            <person name="Hornburger P."/>
            <person name="Mueller R.-W."/>
            <person name="Bruemmer F."/>
            <person name="Labrenz M."/>
            <person name="Spormann A.M."/>
            <person name="Op den Camp H."/>
            <person name="Overmann J."/>
            <person name="Amann R."/>
            <person name="Jetten M.S.M."/>
            <person name="Mascher T."/>
            <person name="Medema M.H."/>
            <person name="Devos D.P."/>
            <person name="Kaster A.-K."/>
            <person name="Ovreas L."/>
            <person name="Rohde M."/>
            <person name="Galperin M.Y."/>
            <person name="Jogler C."/>
        </authorList>
    </citation>
    <scope>NUCLEOTIDE SEQUENCE [LARGE SCALE GENOMIC DNA]</scope>
    <source>
        <strain evidence="1 2">OJF2</strain>
    </source>
</reference>
<evidence type="ECO:0000313" key="2">
    <source>
        <dbReference type="Proteomes" id="UP000324233"/>
    </source>
</evidence>
<dbReference type="EMBL" id="CP042997">
    <property type="protein sequence ID" value="QEH31580.1"/>
    <property type="molecule type" value="Genomic_DNA"/>
</dbReference>
<keyword evidence="2" id="KW-1185">Reference proteome</keyword>
<sequence length="102" mass="10882">MGDTGYANPPAPGPSVRVINGVIQPDAATIRTVLLELRRAMEQKPELAQRFQDDPGRVLGDIGLNREIQAEFMEEEGMEVPEGLDCAVTGCACTGCCVTSFG</sequence>
<protein>
    <submittedName>
        <fullName evidence="1">Uncharacterized protein</fullName>
    </submittedName>
</protein>
<gene>
    <name evidence="1" type="ORF">OJF2_00450</name>
</gene>
<dbReference type="RefSeq" id="WP_148590169.1">
    <property type="nucleotide sequence ID" value="NZ_CP042997.1"/>
</dbReference>
<proteinExistence type="predicted"/>
<dbReference type="Proteomes" id="UP000324233">
    <property type="component" value="Chromosome"/>
</dbReference>
<accession>A0A5B9VUW3</accession>
<name>A0A5B9VUW3_9BACT</name>
<organism evidence="1 2">
    <name type="scientific">Aquisphaera giovannonii</name>
    <dbReference type="NCBI Taxonomy" id="406548"/>
    <lineage>
        <taxon>Bacteria</taxon>
        <taxon>Pseudomonadati</taxon>
        <taxon>Planctomycetota</taxon>
        <taxon>Planctomycetia</taxon>
        <taxon>Isosphaerales</taxon>
        <taxon>Isosphaeraceae</taxon>
        <taxon>Aquisphaera</taxon>
    </lineage>
</organism>